<organism evidence="2 3">
    <name type="scientific">Thermotalea metallivorans</name>
    <dbReference type="NCBI Taxonomy" id="520762"/>
    <lineage>
        <taxon>Bacteria</taxon>
        <taxon>Bacillati</taxon>
        <taxon>Bacillota</taxon>
        <taxon>Clostridia</taxon>
        <taxon>Peptostreptococcales</taxon>
        <taxon>Thermotaleaceae</taxon>
        <taxon>Thermotalea</taxon>
    </lineage>
</organism>
<evidence type="ECO:0000313" key="2">
    <source>
        <dbReference type="EMBL" id="KXG73959.1"/>
    </source>
</evidence>
<accession>A0A140L084</accession>
<keyword evidence="1" id="KW-0472">Membrane</keyword>
<dbReference type="Proteomes" id="UP000070456">
    <property type="component" value="Unassembled WGS sequence"/>
</dbReference>
<protein>
    <submittedName>
        <fullName evidence="2">Spore protein YabQ</fullName>
    </submittedName>
</protein>
<reference evidence="2 3" key="1">
    <citation type="submission" date="2015-12" db="EMBL/GenBank/DDBJ databases">
        <title>Draft genome sequence of the thermoanaerobe Thermotalea metallivorans, an isolate from the runoff channel of the Great Artesian Basin, Australia.</title>
        <authorList>
            <person name="Patel B.K."/>
        </authorList>
    </citation>
    <scope>NUCLEOTIDE SEQUENCE [LARGE SCALE GENOMIC DNA]</scope>
    <source>
        <strain evidence="2 3">B2-1</strain>
    </source>
</reference>
<feature type="transmembrane region" description="Helical" evidence="1">
    <location>
        <begin position="44"/>
        <end position="67"/>
    </location>
</feature>
<gene>
    <name evidence="2" type="primary">yabQ</name>
    <name evidence="2" type="ORF">AN619_27140</name>
</gene>
<sequence>MIRVAASVAEQTYVFLATMYGGILIGFIYDLYRIFRAIFKPKKIATLIQDFVFWIVISIVATAVLLFSNSGQLRFYTFLGFMLGSILYNRLLSRVVITAVVSILRLLRKIIVGCIQMILYPIKLLTRWLSKPWRWFKKKLKPVYCRWKRIGTMPRRIYQEIKKYIKTIMKKK</sequence>
<dbReference type="Pfam" id="PF09578">
    <property type="entry name" value="Spore_YabQ"/>
    <property type="match status" value="1"/>
</dbReference>
<keyword evidence="1" id="KW-0812">Transmembrane</keyword>
<dbReference type="AlphaFoldDB" id="A0A140L084"/>
<dbReference type="EMBL" id="LOEE01000070">
    <property type="protein sequence ID" value="KXG73959.1"/>
    <property type="molecule type" value="Genomic_DNA"/>
</dbReference>
<evidence type="ECO:0000256" key="1">
    <source>
        <dbReference type="SAM" id="Phobius"/>
    </source>
</evidence>
<name>A0A140L084_9FIRM</name>
<evidence type="ECO:0000313" key="3">
    <source>
        <dbReference type="Proteomes" id="UP000070456"/>
    </source>
</evidence>
<dbReference type="NCBIfam" id="TIGR02893">
    <property type="entry name" value="spore_yabQ"/>
    <property type="match status" value="1"/>
</dbReference>
<dbReference type="STRING" id="520762.AN619_27140"/>
<feature type="transmembrane region" description="Helical" evidence="1">
    <location>
        <begin position="12"/>
        <end position="32"/>
    </location>
</feature>
<comment type="caution">
    <text evidence="2">The sequence shown here is derived from an EMBL/GenBank/DDBJ whole genome shotgun (WGS) entry which is preliminary data.</text>
</comment>
<proteinExistence type="predicted"/>
<keyword evidence="3" id="KW-1185">Reference proteome</keyword>
<dbReference type="InterPro" id="IPR019074">
    <property type="entry name" value="YabQ"/>
</dbReference>
<keyword evidence="1" id="KW-1133">Transmembrane helix</keyword>